<gene>
    <name evidence="1" type="ORF">METZ01_LOCUS89993</name>
</gene>
<sequence length="146" mass="16380">MLFKKKKFDRNVSLKRETRDGILSFCKMNHPDEAILILRGKSKHGNVLIDGLVIPPFSETGADFAGFPHNPLPLDLSYVGIVHSHPIPDNVDDKEKSSANVDWAYPSITDLDNFFGLVSLIVKSPYEDDDIFAWDSNGKQIPIEII</sequence>
<reference evidence="1" key="1">
    <citation type="submission" date="2018-05" db="EMBL/GenBank/DDBJ databases">
        <authorList>
            <person name="Lanie J.A."/>
            <person name="Ng W.-L."/>
            <person name="Kazmierczak K.M."/>
            <person name="Andrzejewski T.M."/>
            <person name="Davidsen T.M."/>
            <person name="Wayne K.J."/>
            <person name="Tettelin H."/>
            <person name="Glass J.I."/>
            <person name="Rusch D."/>
            <person name="Podicherti R."/>
            <person name="Tsui H.-C.T."/>
            <person name="Winkler M.E."/>
        </authorList>
    </citation>
    <scope>NUCLEOTIDE SEQUENCE</scope>
</reference>
<proteinExistence type="predicted"/>
<evidence type="ECO:0000313" key="1">
    <source>
        <dbReference type="EMBL" id="SVA37139.1"/>
    </source>
</evidence>
<dbReference type="SUPFAM" id="SSF102712">
    <property type="entry name" value="JAB1/MPN domain"/>
    <property type="match status" value="1"/>
</dbReference>
<dbReference type="Gene3D" id="3.40.140.10">
    <property type="entry name" value="Cytidine Deaminase, domain 2"/>
    <property type="match status" value="1"/>
</dbReference>
<dbReference type="AlphaFoldDB" id="A0A381V9U0"/>
<name>A0A381V9U0_9ZZZZ</name>
<evidence type="ECO:0008006" key="2">
    <source>
        <dbReference type="Google" id="ProtNLM"/>
    </source>
</evidence>
<protein>
    <recommendedName>
        <fullName evidence="2">JAB domain-containing protein</fullName>
    </recommendedName>
</protein>
<accession>A0A381V9U0</accession>
<organism evidence="1">
    <name type="scientific">marine metagenome</name>
    <dbReference type="NCBI Taxonomy" id="408172"/>
    <lineage>
        <taxon>unclassified sequences</taxon>
        <taxon>metagenomes</taxon>
        <taxon>ecological metagenomes</taxon>
    </lineage>
</organism>
<dbReference type="EMBL" id="UINC01008244">
    <property type="protein sequence ID" value="SVA37139.1"/>
    <property type="molecule type" value="Genomic_DNA"/>
</dbReference>